<name>A0ABP9JD79_9MICO</name>
<dbReference type="InterPro" id="IPR034660">
    <property type="entry name" value="DinB/YfiT-like"/>
</dbReference>
<accession>A0ABP9JD79</accession>
<dbReference type="Gene3D" id="1.20.120.450">
    <property type="entry name" value="dinb family like domain"/>
    <property type="match status" value="1"/>
</dbReference>
<protein>
    <submittedName>
        <fullName evidence="2">Maleylpyruvate isomerase family mycothiol-dependent enzyme</fullName>
    </submittedName>
</protein>
<keyword evidence="3" id="KW-1185">Reference proteome</keyword>
<evidence type="ECO:0000313" key="3">
    <source>
        <dbReference type="Proteomes" id="UP001500427"/>
    </source>
</evidence>
<sequence length="261" mass="27473">MVGTSVTTPDRVVEALHVNHDALAALVPTLSEEDLGRPSGASEWSVAQVLSHLGSGAEIGRTPIAGAAGEPVEPEDNQAVWARWDASAPAEQAAAFVRHDAAYLATVDALSAEQRDRLMVDLGFLPEPVPLLVALGMRLNEVANHVWDVRAGLEQDASIDADSAELLVALFQGPLAFLLGFSAKADAIEQEVRLEIPGGALVITDQVSVRDAVADPTAVFEGPAEAVVRLLTGRLLREHAAGVEVTGNVTLDELRAVFPGY</sequence>
<dbReference type="Proteomes" id="UP001500427">
    <property type="component" value="Unassembled WGS sequence"/>
</dbReference>
<evidence type="ECO:0000259" key="1">
    <source>
        <dbReference type="Pfam" id="PF11716"/>
    </source>
</evidence>
<dbReference type="EMBL" id="BAABIW010000016">
    <property type="protein sequence ID" value="GAA5028416.1"/>
    <property type="molecule type" value="Genomic_DNA"/>
</dbReference>
<proteinExistence type="predicted"/>
<dbReference type="Pfam" id="PF11716">
    <property type="entry name" value="MDMPI_N"/>
    <property type="match status" value="1"/>
</dbReference>
<dbReference type="GO" id="GO:0016853">
    <property type="term" value="F:isomerase activity"/>
    <property type="evidence" value="ECO:0007669"/>
    <property type="project" value="UniProtKB-KW"/>
</dbReference>
<feature type="domain" description="Mycothiol-dependent maleylpyruvate isomerase metal-binding" evidence="1">
    <location>
        <begin position="20"/>
        <end position="150"/>
    </location>
</feature>
<evidence type="ECO:0000313" key="2">
    <source>
        <dbReference type="EMBL" id="GAA5028416.1"/>
    </source>
</evidence>
<dbReference type="InterPro" id="IPR017517">
    <property type="entry name" value="Maleyloyr_isom"/>
</dbReference>
<gene>
    <name evidence="2" type="ORF">GCM10023258_23890</name>
</gene>
<dbReference type="SUPFAM" id="SSF109854">
    <property type="entry name" value="DinB/YfiT-like putative metalloenzymes"/>
    <property type="match status" value="1"/>
</dbReference>
<reference evidence="3" key="1">
    <citation type="journal article" date="2019" name="Int. J. Syst. Evol. Microbiol.">
        <title>The Global Catalogue of Microorganisms (GCM) 10K type strain sequencing project: providing services to taxonomists for standard genome sequencing and annotation.</title>
        <authorList>
            <consortium name="The Broad Institute Genomics Platform"/>
            <consortium name="The Broad Institute Genome Sequencing Center for Infectious Disease"/>
            <person name="Wu L."/>
            <person name="Ma J."/>
        </authorList>
    </citation>
    <scope>NUCLEOTIDE SEQUENCE [LARGE SCALE GENOMIC DNA]</scope>
    <source>
        <strain evidence="3">JCM 17687</strain>
    </source>
</reference>
<dbReference type="NCBIfam" id="TIGR03083">
    <property type="entry name" value="maleylpyruvate isomerase family mycothiol-dependent enzyme"/>
    <property type="match status" value="1"/>
</dbReference>
<dbReference type="InterPro" id="IPR024344">
    <property type="entry name" value="MDMPI_metal-binding"/>
</dbReference>
<organism evidence="2 3">
    <name type="scientific">Terrabacter aeriphilus</name>
    <dbReference type="NCBI Taxonomy" id="515662"/>
    <lineage>
        <taxon>Bacteria</taxon>
        <taxon>Bacillati</taxon>
        <taxon>Actinomycetota</taxon>
        <taxon>Actinomycetes</taxon>
        <taxon>Micrococcales</taxon>
        <taxon>Intrasporangiaceae</taxon>
        <taxon>Terrabacter</taxon>
    </lineage>
</organism>
<comment type="caution">
    <text evidence="2">The sequence shown here is derived from an EMBL/GenBank/DDBJ whole genome shotgun (WGS) entry which is preliminary data.</text>
</comment>
<keyword evidence="2" id="KW-0413">Isomerase</keyword>